<organismHost>
    <name type="scientific">Rattus</name>
    <name type="common">rats</name>
    <dbReference type="NCBI Taxonomy" id="10114"/>
</organismHost>
<reference evidence="1 2" key="1">
    <citation type="journal article" date="1996" name="J. Gen. Virol.">
        <title>Cloning and sequence analysis of the genes encoding DNA polymerase, glycoprotein B, ICP18.5 and major DNA-binding protein of rat cytomegalovirus.</title>
        <authorList>
            <person name="Beuken E."/>
            <person name="Slobbe R."/>
            <person name="Bruggeman C.A."/>
            <person name="Vink C."/>
        </authorList>
    </citation>
    <scope>NUCLEOTIDE SEQUENCE [LARGE SCALE GENOMIC DNA]</scope>
    <source>
        <strain evidence="1 2">Maastricht</strain>
    </source>
</reference>
<protein>
    <submittedName>
        <fullName evidence="1">Pr25.3</fullName>
    </submittedName>
</protein>
<reference evidence="1 2" key="6">
    <citation type="journal article" date="1999" name="J. Gen. Virol.">
        <title>The rat cytomegalovirus R32 gene encodes a virion-associated protein that elicits a strong humoral immune response in infected rats.</title>
        <authorList>
            <person name="Beuken E."/>
            <person name="Grauls G."/>
            <person name="Bruggeman C.A."/>
            <person name="Vink C."/>
        </authorList>
    </citation>
    <scope>NUCLEOTIDE SEQUENCE [LARGE SCALE GENOMIC DNA]</scope>
    <source>
        <strain evidence="1 2">Maastricht</strain>
    </source>
</reference>
<keyword evidence="2" id="KW-1185">Reference proteome</keyword>
<proteinExistence type="predicted"/>
<reference evidence="1 2" key="7">
    <citation type="journal article" date="1999" name="J. Virol.">
        <title>Deletion of the R78 G protein-coupled receptor gene from rat cytomegalovirus results in an attenuated, syncytium-inducing mutant strain.</title>
        <authorList>
            <person name="Beisser P.S."/>
            <person name="Grauls G."/>
            <person name="Bruggeman C.A."/>
            <person name="Vink C."/>
        </authorList>
    </citation>
    <scope>NUCLEOTIDE SEQUENCE [LARGE SCALE GENOMIC DNA]</scope>
    <source>
        <strain evidence="1 2">Maastricht</strain>
    </source>
</reference>
<evidence type="ECO:0000313" key="1">
    <source>
        <dbReference type="EMBL" id="AAF99125.1"/>
    </source>
</evidence>
<sequence length="121" mass="13186">MTEAEGSPASPAVLELASSTSELTTLTDRAQAARQMIAVNRLLTLGRSAREGSLDESLEARRGEKIPLPFPTRRPTYLVFCSPGEIDRGECDVAALMSLNPSVGHLDICGFLEGWRDARRR</sequence>
<reference evidence="1 2" key="8">
    <citation type="journal article" date="2000" name="J. Virol.">
        <title>The r144 major histocompatibility complex class I-like gene of rat cytomegalovirus is dispensable for both acute and long-term infection in the immunocompromised host.</title>
        <authorList>
            <person name="Beisser P.S."/>
            <person name="Kloover J.S."/>
            <person name="Grauls G.E."/>
            <person name="Blok M.J."/>
            <person name="Bruggeman C.A."/>
            <person name="Vink C."/>
        </authorList>
    </citation>
    <scope>NUCLEOTIDE SEQUENCE [LARGE SCALE GENOMIC DNA]</scope>
    <source>
        <strain evidence="1 2">Maastricht</strain>
    </source>
</reference>
<reference evidence="1 2" key="4">
    <citation type="journal article" date="1998" name="J. Virol.">
        <title>The R33 G protein-coupled receptor gene of rat cytomegalovirus plays an essential role in the pathogenesis of viral infection.</title>
        <authorList>
            <person name="Beisser P.S."/>
            <person name="Vink C."/>
            <person name="Van Dam J.G."/>
            <person name="Grauls G."/>
            <person name="Vanherle S.J."/>
            <person name="Bruggeman C.A."/>
        </authorList>
    </citation>
    <scope>NUCLEOTIDE SEQUENCE [LARGE SCALE GENOMIC DNA]</scope>
    <source>
        <strain evidence="1 2">Maastricht</strain>
    </source>
</reference>
<dbReference type="RefSeq" id="NP_064130.1">
    <property type="nucleotide sequence ID" value="NC_002512.2"/>
</dbReference>
<dbReference type="Proteomes" id="UP000008288">
    <property type="component" value="Segment"/>
</dbReference>
<dbReference type="EMBL" id="AF232689">
    <property type="protein sequence ID" value="AAF99125.1"/>
    <property type="molecule type" value="Genomic_DNA"/>
</dbReference>
<organism evidence="1 2">
    <name type="scientific">Rat cytomegalovirus (strain Maastricht)</name>
    <dbReference type="NCBI Taxonomy" id="79700"/>
    <lineage>
        <taxon>Viruses</taxon>
        <taxon>Duplodnaviria</taxon>
        <taxon>Heunggongvirae</taxon>
        <taxon>Peploviricota</taxon>
        <taxon>Herviviricetes</taxon>
        <taxon>Herpesvirales</taxon>
        <taxon>Orthoherpesviridae</taxon>
        <taxon>Betaherpesvirinae</taxon>
        <taxon>Muromegalovirus</taxon>
        <taxon>Muromegalovirus muridbeta2</taxon>
        <taxon>Murid betaherpesvirus 2</taxon>
    </lineage>
</organism>
<dbReference type="KEGG" id="vg:940281"/>
<reference evidence="1 2" key="2">
    <citation type="journal article" date="1996" name="J. Virol.">
        <title>Structure of the rat cytomegalovirus genome termini.</title>
        <authorList>
            <person name="Vink C."/>
            <person name="Beuken E."/>
            <person name="Bruggeman C.A."/>
        </authorList>
    </citation>
    <scope>NUCLEOTIDE SEQUENCE [LARGE SCALE GENOMIC DNA]</scope>
    <source>
        <strain evidence="1 2">Maastricht</strain>
    </source>
</reference>
<reference evidence="1 2" key="5">
    <citation type="journal article" date="1998" name="Virology">
        <title>The Maastricht strain and England strain of rat cytomegalovirus represent different betaherpesvirus species rather than strains.</title>
        <authorList>
            <person name="Beisser P.S."/>
            <person name="Kaptein S.J."/>
            <person name="Beuken E."/>
            <person name="Bruggeman C.A."/>
            <person name="Vink C."/>
        </authorList>
    </citation>
    <scope>NUCLEOTIDE SEQUENCE [LARGE SCALE GENOMIC DNA]</scope>
    <source>
        <strain evidence="1 2">Maastricht</strain>
    </source>
</reference>
<reference evidence="1 2" key="10">
    <citation type="journal article" date="2000" name="Virus Res.">
        <title>Rat cytomegalovirus R89 is a highly conserved gene which expresses a spliced transcript.</title>
        <authorList>
            <person name="Gruijthuijsen Y.K."/>
            <person name="Beuken E."/>
            <person name="Bruggeman C.A."/>
            <person name="Vink C."/>
        </authorList>
    </citation>
    <scope>NUCLEOTIDE SEQUENCE [LARGE SCALE GENOMIC DNA]</scope>
    <source>
        <strain evidence="1 2">Maastricht</strain>
    </source>
</reference>
<gene>
    <name evidence="1" type="primary">r25.3</name>
</gene>
<dbReference type="GeneID" id="940281"/>
<name>Q9DWG4_RCMVM</name>
<reference evidence="1 2" key="9">
    <citation type="journal article" date="2000" name="J. Virol.">
        <title>Complete DNA sequence of the rat cytomegalovirus genome.</title>
        <authorList>
            <person name="Vink C."/>
            <person name="Beuken E."/>
            <person name="Bruggeman C.A."/>
        </authorList>
    </citation>
    <scope>NUCLEOTIDE SEQUENCE [LARGE SCALE GENOMIC DNA]</scope>
    <source>
        <strain evidence="1 2">Maastricht</strain>
    </source>
</reference>
<accession>Q9DWG4</accession>
<evidence type="ECO:0000313" key="2">
    <source>
        <dbReference type="Proteomes" id="UP000008288"/>
    </source>
</evidence>
<reference evidence="1 2" key="3">
    <citation type="journal article" date="1997" name="J. Gen. Virol.">
        <title>Cloning and functional characterization of the origin of lytic-phase DNA replication of rat cytomegalovirus.</title>
        <authorList>
            <person name="Vink C."/>
            <person name="Beuken E."/>
            <person name="Bruggeman C.A."/>
        </authorList>
    </citation>
    <scope>NUCLEOTIDE SEQUENCE [LARGE SCALE GENOMIC DNA]</scope>
    <source>
        <strain evidence="1 2">Maastricht</strain>
    </source>
</reference>